<dbReference type="AlphaFoldDB" id="A0A7J5E353"/>
<name>A0A7J5E353_NOCSI</name>
<dbReference type="InterPro" id="IPR037883">
    <property type="entry name" value="Knr4/Smi1-like_sf"/>
</dbReference>
<dbReference type="SUPFAM" id="SSF160631">
    <property type="entry name" value="SMI1/KNR4-like"/>
    <property type="match status" value="1"/>
</dbReference>
<organism evidence="1 2">
    <name type="scientific">Nocardioides simplex</name>
    <name type="common">Arthrobacter simplex</name>
    <dbReference type="NCBI Taxonomy" id="2045"/>
    <lineage>
        <taxon>Bacteria</taxon>
        <taxon>Bacillati</taxon>
        <taxon>Actinomycetota</taxon>
        <taxon>Actinomycetes</taxon>
        <taxon>Propionibacteriales</taxon>
        <taxon>Nocardioidaceae</taxon>
        <taxon>Pimelobacter</taxon>
    </lineage>
</organism>
<reference evidence="1 2" key="1">
    <citation type="submission" date="2019-09" db="EMBL/GenBank/DDBJ databases">
        <title>Pimelobacter sp. isolated from Paulinella.</title>
        <authorList>
            <person name="Jeong S.E."/>
        </authorList>
    </citation>
    <scope>NUCLEOTIDE SEQUENCE [LARGE SCALE GENOMIC DNA]</scope>
    <source>
        <strain evidence="1 2">Pch-N</strain>
    </source>
</reference>
<dbReference type="EMBL" id="WBVM01000001">
    <property type="protein sequence ID" value="KAB2812364.1"/>
    <property type="molecule type" value="Genomic_DNA"/>
</dbReference>
<proteinExistence type="predicted"/>
<dbReference type="RefSeq" id="WP_151579739.1">
    <property type="nucleotide sequence ID" value="NZ_WBVM01000001.1"/>
</dbReference>
<evidence type="ECO:0000313" key="1">
    <source>
        <dbReference type="EMBL" id="KAB2812364.1"/>
    </source>
</evidence>
<evidence type="ECO:0000313" key="2">
    <source>
        <dbReference type="Proteomes" id="UP000449906"/>
    </source>
</evidence>
<protein>
    <submittedName>
        <fullName evidence="1">SMI1/KNR4 family protein</fullName>
    </submittedName>
</protein>
<comment type="caution">
    <text evidence="1">The sequence shown here is derived from an EMBL/GenBank/DDBJ whole genome shotgun (WGS) entry which is preliminary data.</text>
</comment>
<accession>A0A7J5E353</accession>
<sequence length="141" mass="15064">MALDDDLVARIARAVTTYGAGRPIPPDELAARLAPLGLTPDPDLADFAARWGGCFVGVAVHLWDHAGLLGRETCLEMTTWAREAHGPVVDGLVIADDGAGNPIWIAADGAVRMLDHDSGRVDALAPDFRTFVAENVHDWQD</sequence>
<gene>
    <name evidence="1" type="ORF">F9L07_11325</name>
</gene>
<dbReference type="Proteomes" id="UP000449906">
    <property type="component" value="Unassembled WGS sequence"/>
</dbReference>